<comment type="caution">
    <text evidence="1">The sequence shown here is derived from an EMBL/GenBank/DDBJ whole genome shotgun (WGS) entry which is preliminary data.</text>
</comment>
<dbReference type="HOGENOM" id="CLU_068086_3_0_5"/>
<gene>
    <name evidence="1" type="ORF">rosmuc_01419</name>
</gene>
<organism evidence="1 2">
    <name type="scientific">Roseovarius mucosus DSM 17069</name>
    <dbReference type="NCBI Taxonomy" id="1288298"/>
    <lineage>
        <taxon>Bacteria</taxon>
        <taxon>Pseudomonadati</taxon>
        <taxon>Pseudomonadota</taxon>
        <taxon>Alphaproteobacteria</taxon>
        <taxon>Rhodobacterales</taxon>
        <taxon>Roseobacteraceae</taxon>
        <taxon>Roseovarius</taxon>
    </lineage>
</organism>
<dbReference type="AlphaFoldDB" id="A0A0A0HN02"/>
<dbReference type="GO" id="GO:0050076">
    <property type="term" value="F:maleate isomerase activity"/>
    <property type="evidence" value="ECO:0007669"/>
    <property type="project" value="UniProtKB-EC"/>
</dbReference>
<sequence>MEYDLDGGAGSGLRLGMIVLSTDETVEYEARMTLAGRDVNLLHARIPAQADVTPEDLARMAPEMTRTAALLPRGLQAVAYACTSGATIIGSDEVARLIHLAHPGVPVTNPLSAVIAALHRLQVRRIAMVTPYVREVSGPMAAALGAAGIEVIHAVSFGQKEDWTVARISEASTRRAMLEAARVPGVEAVFASCTNLRTFGVIGAVEAELGLPVVTSNQALLWDMLRRAGADARGWGPGRLFAMEHGKIDA</sequence>
<dbReference type="PANTHER" id="PTHR40267:SF1">
    <property type="entry name" value="BLR3294 PROTEIN"/>
    <property type="match status" value="1"/>
</dbReference>
<dbReference type="eggNOG" id="COG3473">
    <property type="taxonomic scope" value="Bacteria"/>
</dbReference>
<dbReference type="Gene3D" id="3.40.50.12500">
    <property type="match status" value="1"/>
</dbReference>
<evidence type="ECO:0000313" key="2">
    <source>
        <dbReference type="Proteomes" id="UP000030021"/>
    </source>
</evidence>
<keyword evidence="1" id="KW-0413">Isomerase</keyword>
<dbReference type="PANTHER" id="PTHR40267">
    <property type="entry name" value="BLR3294 PROTEIN"/>
    <property type="match status" value="1"/>
</dbReference>
<proteinExistence type="predicted"/>
<reference evidence="1 2" key="1">
    <citation type="submission" date="2013-01" db="EMBL/GenBank/DDBJ databases">
        <authorList>
            <person name="Fiebig A."/>
            <person name="Goeker M."/>
            <person name="Klenk H.-P.P."/>
        </authorList>
    </citation>
    <scope>NUCLEOTIDE SEQUENCE [LARGE SCALE GENOMIC DNA]</scope>
    <source>
        <strain evidence="1 2">DSM 17069</strain>
    </source>
</reference>
<evidence type="ECO:0000313" key="1">
    <source>
        <dbReference type="EMBL" id="KGM88585.1"/>
    </source>
</evidence>
<accession>A0A0A0HN02</accession>
<dbReference type="Proteomes" id="UP000030021">
    <property type="component" value="Unassembled WGS sequence"/>
</dbReference>
<protein>
    <submittedName>
        <fullName evidence="1">Maleate cis-trans isomerase</fullName>
        <ecNumber evidence="1">5.2.1.1</ecNumber>
    </submittedName>
</protein>
<dbReference type="Pfam" id="PF17645">
    <property type="entry name" value="Amdase"/>
    <property type="match status" value="1"/>
</dbReference>
<dbReference type="InterPro" id="IPR026286">
    <property type="entry name" value="MaiA/AMDase"/>
</dbReference>
<dbReference type="RefSeq" id="WP_037271414.1">
    <property type="nucleotide sequence ID" value="NZ_KN293978.2"/>
</dbReference>
<dbReference type="STRING" id="215743.ROSMUCSMR3_00340"/>
<dbReference type="InterPro" id="IPR053714">
    <property type="entry name" value="Iso_Racemase_Enz_sf"/>
</dbReference>
<dbReference type="PIRSF" id="PIRSF015736">
    <property type="entry name" value="MI"/>
    <property type="match status" value="1"/>
</dbReference>
<dbReference type="OrthoDB" id="9816064at2"/>
<dbReference type="EC" id="5.2.1.1" evidence="1"/>
<dbReference type="PATRIC" id="fig|1288298.3.peg.1430"/>
<dbReference type="EMBL" id="AONH01000007">
    <property type="protein sequence ID" value="KGM88585.1"/>
    <property type="molecule type" value="Genomic_DNA"/>
</dbReference>
<name>A0A0A0HN02_9RHOB</name>